<reference evidence="3 4" key="1">
    <citation type="submission" date="2019-08" db="EMBL/GenBank/DDBJ databases">
        <authorList>
            <person name="Alioto T."/>
            <person name="Alioto T."/>
            <person name="Gomez Garrido J."/>
        </authorList>
    </citation>
    <scope>NUCLEOTIDE SEQUENCE [LARGE SCALE GENOMIC DNA]</scope>
</reference>
<evidence type="ECO:0000313" key="4">
    <source>
        <dbReference type="Proteomes" id="UP000325440"/>
    </source>
</evidence>
<feature type="region of interest" description="Disordered" evidence="2">
    <location>
        <begin position="156"/>
        <end position="182"/>
    </location>
</feature>
<proteinExistence type="predicted"/>
<evidence type="ECO:0000256" key="2">
    <source>
        <dbReference type="SAM" id="MobiDB-lite"/>
    </source>
</evidence>
<organism evidence="3 4">
    <name type="scientific">Cinara cedri</name>
    <dbReference type="NCBI Taxonomy" id="506608"/>
    <lineage>
        <taxon>Eukaryota</taxon>
        <taxon>Metazoa</taxon>
        <taxon>Ecdysozoa</taxon>
        <taxon>Arthropoda</taxon>
        <taxon>Hexapoda</taxon>
        <taxon>Insecta</taxon>
        <taxon>Pterygota</taxon>
        <taxon>Neoptera</taxon>
        <taxon>Paraneoptera</taxon>
        <taxon>Hemiptera</taxon>
        <taxon>Sternorrhyncha</taxon>
        <taxon>Aphidomorpha</taxon>
        <taxon>Aphidoidea</taxon>
        <taxon>Aphididae</taxon>
        <taxon>Lachninae</taxon>
        <taxon>Cinara</taxon>
    </lineage>
</organism>
<keyword evidence="4" id="KW-1185">Reference proteome</keyword>
<evidence type="ECO:0000256" key="1">
    <source>
        <dbReference type="SAM" id="Coils"/>
    </source>
</evidence>
<sequence length="538" mass="63002">MGINIDCVIIDQKLTNVFKTYNKYIKFRFDYVIRTSFTQLPNELNHNIDYSIFDPSQKILLACINSDNNLNNVNKLREELKNITSEVNLKKNEMDLMVLYEDGLRKKIKLLEDIKKKKEDLIRETTSVSLRKTAREKVQKEYYTVHKKYNKILTELNRTNKSTKTNTSSSKGSSKTSDSERLHCKAKKYEAKIEKMNDILKIASDSKEKVLEYQMDLQTSMDRLKLHYEQLNIQLKNKQTLTISLAESEKRMHQLKTNLSNLGVLSSIEKSRVHTSSNLIEEDNLKKEFLELQNMRNEILSARPRGMFNPKYQKEKNLSKEVIRKYFENDEAIDCIDYLIELKNNEVFNSDTNLLKYIQANSNETTIFMKCLSNLSIDEVKKLLIHFFIKVVDLKESGRENDEIIAKLDEINDKQRRSIISLNNSYQEFHLSIEKKLVSLRKSYQEKLNLLFSVLDEENNPINTLKMGQEISNLKKRIQELEKSRTTHTVRPKEVLMMPEPHISLDEASKSGSETMSSAKVTYYKNKLKIQKNKSKLT</sequence>
<gene>
    <name evidence="3" type="ORF">CINCED_3A009059</name>
</gene>
<dbReference type="AlphaFoldDB" id="A0A5E4MNR6"/>
<evidence type="ECO:0000313" key="3">
    <source>
        <dbReference type="EMBL" id="VVC33107.1"/>
    </source>
</evidence>
<dbReference type="EMBL" id="CABPRJ010000963">
    <property type="protein sequence ID" value="VVC33107.1"/>
    <property type="molecule type" value="Genomic_DNA"/>
</dbReference>
<dbReference type="Proteomes" id="UP000325440">
    <property type="component" value="Unassembled WGS sequence"/>
</dbReference>
<keyword evidence="1" id="KW-0175">Coiled coil</keyword>
<feature type="compositionally biased region" description="Low complexity" evidence="2">
    <location>
        <begin position="159"/>
        <end position="176"/>
    </location>
</feature>
<protein>
    <submittedName>
        <fullName evidence="3">Uncharacterized protein</fullName>
    </submittedName>
</protein>
<name>A0A5E4MNR6_9HEMI</name>
<feature type="coiled-coil region" evidence="1">
    <location>
        <begin position="66"/>
        <end position="124"/>
    </location>
</feature>
<accession>A0A5E4MNR6</accession>
<feature type="coiled-coil region" evidence="1">
    <location>
        <begin position="464"/>
        <end position="491"/>
    </location>
</feature>
<dbReference type="OrthoDB" id="540783at2759"/>